<dbReference type="Proteomes" id="UP000000311">
    <property type="component" value="Unassembled WGS sequence"/>
</dbReference>
<organism evidence="3">
    <name type="scientific">Camponotus floridanus</name>
    <name type="common">Florida carpenter ant</name>
    <dbReference type="NCBI Taxonomy" id="104421"/>
    <lineage>
        <taxon>Eukaryota</taxon>
        <taxon>Metazoa</taxon>
        <taxon>Ecdysozoa</taxon>
        <taxon>Arthropoda</taxon>
        <taxon>Hexapoda</taxon>
        <taxon>Insecta</taxon>
        <taxon>Pterygota</taxon>
        <taxon>Neoptera</taxon>
        <taxon>Endopterygota</taxon>
        <taxon>Hymenoptera</taxon>
        <taxon>Apocrita</taxon>
        <taxon>Aculeata</taxon>
        <taxon>Formicoidea</taxon>
        <taxon>Formicidae</taxon>
        <taxon>Formicinae</taxon>
        <taxon>Camponotus</taxon>
    </lineage>
</organism>
<keyword evidence="3" id="KW-1185">Reference proteome</keyword>
<feature type="compositionally biased region" description="Polar residues" evidence="1">
    <location>
        <begin position="118"/>
        <end position="131"/>
    </location>
</feature>
<evidence type="ECO:0000256" key="1">
    <source>
        <dbReference type="SAM" id="MobiDB-lite"/>
    </source>
</evidence>
<feature type="region of interest" description="Disordered" evidence="1">
    <location>
        <begin position="85"/>
        <end position="154"/>
    </location>
</feature>
<proteinExistence type="predicted"/>
<feature type="region of interest" description="Disordered" evidence="1">
    <location>
        <begin position="1"/>
        <end position="51"/>
    </location>
</feature>
<evidence type="ECO:0000313" key="3">
    <source>
        <dbReference type="Proteomes" id="UP000000311"/>
    </source>
</evidence>
<dbReference type="AlphaFoldDB" id="E2AK07"/>
<dbReference type="EMBL" id="GL440135">
    <property type="protein sequence ID" value="EFN66217.1"/>
    <property type="molecule type" value="Genomic_DNA"/>
</dbReference>
<gene>
    <name evidence="2" type="ORF">EAG_05023</name>
</gene>
<accession>E2AK07</accession>
<name>E2AK07_CAMFO</name>
<feature type="compositionally biased region" description="Low complexity" evidence="1">
    <location>
        <begin position="85"/>
        <end position="99"/>
    </location>
</feature>
<evidence type="ECO:0000313" key="2">
    <source>
        <dbReference type="EMBL" id="EFN66217.1"/>
    </source>
</evidence>
<reference evidence="2 3" key="1">
    <citation type="journal article" date="2010" name="Science">
        <title>Genomic comparison of the ants Camponotus floridanus and Harpegnathos saltator.</title>
        <authorList>
            <person name="Bonasio R."/>
            <person name="Zhang G."/>
            <person name="Ye C."/>
            <person name="Mutti N.S."/>
            <person name="Fang X."/>
            <person name="Qin N."/>
            <person name="Donahue G."/>
            <person name="Yang P."/>
            <person name="Li Q."/>
            <person name="Li C."/>
            <person name="Zhang P."/>
            <person name="Huang Z."/>
            <person name="Berger S.L."/>
            <person name="Reinberg D."/>
            <person name="Wang J."/>
            <person name="Liebig J."/>
        </authorList>
    </citation>
    <scope>NUCLEOTIDE SEQUENCE [LARGE SCALE GENOMIC DNA]</scope>
    <source>
        <strain evidence="3">C129</strain>
    </source>
</reference>
<protein>
    <submittedName>
        <fullName evidence="2">Uncharacterized protein</fullName>
    </submittedName>
</protein>
<dbReference type="InParanoid" id="E2AK07"/>
<feature type="compositionally biased region" description="Basic and acidic residues" evidence="1">
    <location>
        <begin position="15"/>
        <end position="34"/>
    </location>
</feature>
<sequence>MVETHIANLQTNGNFDRRTLRQSEERESFNESDSRNQIMKQPRRVSLSNPTAARVTIPTTRGERVGLPTRRHVYSVRLTRSPSLRQLAPAPAPARYRSSVVGEPGGETLSAPAPKSWLKTQMDSLVQSPPGGSTEIRGKEDNSSKIFTAYEKTH</sequence>